<protein>
    <recommendedName>
        <fullName evidence="3">DUF3152 domain-containing protein</fullName>
    </recommendedName>
</protein>
<dbReference type="AlphaFoldDB" id="A0A1I1E627"/>
<reference evidence="4 5" key="1">
    <citation type="submission" date="2016-10" db="EMBL/GenBank/DDBJ databases">
        <authorList>
            <person name="de Groot N.N."/>
        </authorList>
    </citation>
    <scope>NUCLEOTIDE SEQUENCE [LARGE SCALE GENOMIC DNA]</scope>
    <source>
        <strain evidence="4 5">CGMCC 4.5739</strain>
    </source>
</reference>
<sequence>MGTITSARTGRATVGGTVLVVAAAALFGGGALAIRSAADEQDTAPPSSSPAGDRDRGGDEPALPEDRLSATSRPRPEPERTEVPESGPGTFRTAAGGSEPAGRGTVYRYRVQIEDGIDLDPEQAAQEIQAILAHPRGWTNDGRSGFQLTDRAAAADFTVQIATPATVDGICGEWGLDTGGEVNCRVGDLVVVNLRRWVEGSPQFPGPITEYRALIINHEVGHRLGHGHAGCPAEGALAPVMMQQIKGLDGCRANAWPYDSTGAYIDGPWVP</sequence>
<organism evidence="4 5">
    <name type="scientific">Streptomyces aidingensis</name>
    <dbReference type="NCBI Taxonomy" id="910347"/>
    <lineage>
        <taxon>Bacteria</taxon>
        <taxon>Bacillati</taxon>
        <taxon>Actinomycetota</taxon>
        <taxon>Actinomycetes</taxon>
        <taxon>Kitasatosporales</taxon>
        <taxon>Streptomycetaceae</taxon>
        <taxon>Streptomyces</taxon>
    </lineage>
</organism>
<dbReference type="InterPro" id="IPR022603">
    <property type="entry name" value="DUF3152"/>
</dbReference>
<dbReference type="SUPFAM" id="SSF55486">
    <property type="entry name" value="Metalloproteases ('zincins'), catalytic domain"/>
    <property type="match status" value="1"/>
</dbReference>
<evidence type="ECO:0000256" key="1">
    <source>
        <dbReference type="SAM" id="MobiDB-lite"/>
    </source>
</evidence>
<name>A0A1I1E627_9ACTN</name>
<gene>
    <name evidence="4" type="ORF">SAMN05421773_10167</name>
</gene>
<feature type="region of interest" description="Disordered" evidence="1">
    <location>
        <begin position="37"/>
        <end position="103"/>
    </location>
</feature>
<feature type="domain" description="DUF3152" evidence="3">
    <location>
        <begin position="80"/>
        <end position="249"/>
    </location>
</feature>
<feature type="transmembrane region" description="Helical" evidence="2">
    <location>
        <begin position="12"/>
        <end position="34"/>
    </location>
</feature>
<proteinExistence type="predicted"/>
<evidence type="ECO:0000256" key="2">
    <source>
        <dbReference type="SAM" id="Phobius"/>
    </source>
</evidence>
<evidence type="ECO:0000259" key="3">
    <source>
        <dbReference type="Pfam" id="PF11350"/>
    </source>
</evidence>
<keyword evidence="5" id="KW-1185">Reference proteome</keyword>
<evidence type="ECO:0000313" key="5">
    <source>
        <dbReference type="Proteomes" id="UP000199207"/>
    </source>
</evidence>
<feature type="compositionally biased region" description="Basic and acidic residues" evidence="1">
    <location>
        <begin position="52"/>
        <end position="83"/>
    </location>
</feature>
<keyword evidence="2" id="KW-0812">Transmembrane</keyword>
<accession>A0A1I1E627</accession>
<keyword evidence="2" id="KW-1133">Transmembrane helix</keyword>
<dbReference type="EMBL" id="FOLM01000001">
    <property type="protein sequence ID" value="SFB80738.1"/>
    <property type="molecule type" value="Genomic_DNA"/>
</dbReference>
<dbReference type="Pfam" id="PF11350">
    <property type="entry name" value="DUF3152"/>
    <property type="match status" value="1"/>
</dbReference>
<keyword evidence="2" id="KW-0472">Membrane</keyword>
<evidence type="ECO:0000313" key="4">
    <source>
        <dbReference type="EMBL" id="SFB80738.1"/>
    </source>
</evidence>
<dbReference type="Proteomes" id="UP000199207">
    <property type="component" value="Unassembled WGS sequence"/>
</dbReference>
<dbReference type="OrthoDB" id="9779865at2"/>
<dbReference type="STRING" id="910347.SAMN05421773_10167"/>
<dbReference type="RefSeq" id="WP_093836553.1">
    <property type="nucleotide sequence ID" value="NZ_FOLM01000001.1"/>
</dbReference>